<accession>A0A226CWI3</accession>
<dbReference type="EMBL" id="LNIX01000059">
    <property type="protein sequence ID" value="OXA37319.1"/>
    <property type="molecule type" value="Genomic_DNA"/>
</dbReference>
<gene>
    <name evidence="1" type="ORF">Fcan01_27890</name>
</gene>
<organism evidence="1 2">
    <name type="scientific">Folsomia candida</name>
    <name type="common">Springtail</name>
    <dbReference type="NCBI Taxonomy" id="158441"/>
    <lineage>
        <taxon>Eukaryota</taxon>
        <taxon>Metazoa</taxon>
        <taxon>Ecdysozoa</taxon>
        <taxon>Arthropoda</taxon>
        <taxon>Hexapoda</taxon>
        <taxon>Collembola</taxon>
        <taxon>Entomobryomorpha</taxon>
        <taxon>Isotomoidea</taxon>
        <taxon>Isotomidae</taxon>
        <taxon>Proisotominae</taxon>
        <taxon>Folsomia</taxon>
    </lineage>
</organism>
<evidence type="ECO:0000313" key="1">
    <source>
        <dbReference type="EMBL" id="OXA37319.1"/>
    </source>
</evidence>
<evidence type="ECO:0000313" key="2">
    <source>
        <dbReference type="Proteomes" id="UP000198287"/>
    </source>
</evidence>
<comment type="caution">
    <text evidence="1">The sequence shown here is derived from an EMBL/GenBank/DDBJ whole genome shotgun (WGS) entry which is preliminary data.</text>
</comment>
<protein>
    <submittedName>
        <fullName evidence="1">2,3-bisphosphoglycerate-independent phosphoglycerate mutase</fullName>
    </submittedName>
</protein>
<proteinExistence type="predicted"/>
<dbReference type="Proteomes" id="UP000198287">
    <property type="component" value="Unassembled WGS sequence"/>
</dbReference>
<reference evidence="1 2" key="1">
    <citation type="submission" date="2015-12" db="EMBL/GenBank/DDBJ databases">
        <title>The genome of Folsomia candida.</title>
        <authorList>
            <person name="Faddeeva A."/>
            <person name="Derks M.F."/>
            <person name="Anvar Y."/>
            <person name="Smit S."/>
            <person name="Van Straalen N."/>
            <person name="Roelofs D."/>
        </authorList>
    </citation>
    <scope>NUCLEOTIDE SEQUENCE [LARGE SCALE GENOMIC DNA]</scope>
    <source>
        <strain evidence="1 2">VU population</strain>
        <tissue evidence="1">Whole body</tissue>
    </source>
</reference>
<keyword evidence="2" id="KW-1185">Reference proteome</keyword>
<name>A0A226CWI3_FOLCA</name>
<sequence>MDCTTINSDIGDGPSAFQTPPENSIATVEKNFKVGGTSNGGNAIRMGQERRLKELFKVASLRNYVLADFADMRKLQALEPPNSKQEHIRKAVGRLSSLSLQKFARTELQKYYNVQDAYQICSHLVHFSCLKKYGKQKLERSPAIFFIYRAASPGVHEKPVPPKFCLG</sequence>
<dbReference type="AlphaFoldDB" id="A0A226CWI3"/>